<proteinExistence type="predicted"/>
<reference evidence="1" key="2">
    <citation type="submission" date="2020-07" db="EMBL/GenBank/DDBJ databases">
        <authorList>
            <person name="Vera ALvarez R."/>
            <person name="Arias-Moreno D.M."/>
            <person name="Jimenez-Jacinto V."/>
            <person name="Jimenez-Bremont J.F."/>
            <person name="Swaminathan K."/>
            <person name="Moose S.P."/>
            <person name="Guerrero-Gonzalez M.L."/>
            <person name="Marino-Ramirez L."/>
            <person name="Landsman D."/>
            <person name="Rodriguez-Kessler M."/>
            <person name="Delgado-Sanchez P."/>
        </authorList>
    </citation>
    <scope>NUCLEOTIDE SEQUENCE</scope>
    <source>
        <tissue evidence="1">Cladode</tissue>
    </source>
</reference>
<protein>
    <submittedName>
        <fullName evidence="1">Uncharacterized protein</fullName>
    </submittedName>
</protein>
<organism evidence="1">
    <name type="scientific">Opuntia streptacantha</name>
    <name type="common">Prickly pear cactus</name>
    <name type="synonym">Opuntia cardona</name>
    <dbReference type="NCBI Taxonomy" id="393608"/>
    <lineage>
        <taxon>Eukaryota</taxon>
        <taxon>Viridiplantae</taxon>
        <taxon>Streptophyta</taxon>
        <taxon>Embryophyta</taxon>
        <taxon>Tracheophyta</taxon>
        <taxon>Spermatophyta</taxon>
        <taxon>Magnoliopsida</taxon>
        <taxon>eudicotyledons</taxon>
        <taxon>Gunneridae</taxon>
        <taxon>Pentapetalae</taxon>
        <taxon>Caryophyllales</taxon>
        <taxon>Cactineae</taxon>
        <taxon>Cactaceae</taxon>
        <taxon>Opuntioideae</taxon>
        <taxon>Opuntia</taxon>
    </lineage>
</organism>
<accession>A0A7C8Z8C1</accession>
<reference evidence="1" key="1">
    <citation type="journal article" date="2013" name="J. Plant Res.">
        <title>Effect of fungi and light on seed germination of three Opuntia species from semiarid lands of central Mexico.</title>
        <authorList>
            <person name="Delgado-Sanchez P."/>
            <person name="Jimenez-Bremont J.F."/>
            <person name="Guerrero-Gonzalez Mde L."/>
            <person name="Flores J."/>
        </authorList>
    </citation>
    <scope>NUCLEOTIDE SEQUENCE</scope>
    <source>
        <tissue evidence="1">Cladode</tissue>
    </source>
</reference>
<dbReference type="EMBL" id="GISG01101996">
    <property type="protein sequence ID" value="MBA4636856.1"/>
    <property type="molecule type" value="Transcribed_RNA"/>
</dbReference>
<sequence>MHLCGRCRHFQHVIHDYLLYSAEKSGWTIFEGLVSSFVQHCVASIGLHYSYNVVYNSSSILLQYTIHVNLVLNYAYKFEKPSLSWMVKKIYLLRKKATTGL</sequence>
<name>A0A7C8Z8C1_OPUST</name>
<evidence type="ECO:0000313" key="1">
    <source>
        <dbReference type="EMBL" id="MBA4636856.1"/>
    </source>
</evidence>
<dbReference type="AlphaFoldDB" id="A0A7C8Z8C1"/>